<reference evidence="3" key="1">
    <citation type="submission" date="2016-11" db="EMBL/GenBank/DDBJ databases">
        <authorList>
            <person name="Varghese N."/>
            <person name="Submissions S."/>
        </authorList>
    </citation>
    <scope>NUCLEOTIDE SEQUENCE [LARGE SCALE GENOMIC DNA]</scope>
    <source>
        <strain evidence="3">CGMCC 1.8995</strain>
    </source>
</reference>
<keyword evidence="1" id="KW-0472">Membrane</keyword>
<proteinExistence type="predicted"/>
<protein>
    <submittedName>
        <fullName evidence="2">Uncharacterized protein</fullName>
    </submittedName>
</protein>
<feature type="transmembrane region" description="Helical" evidence="1">
    <location>
        <begin position="54"/>
        <end position="76"/>
    </location>
</feature>
<accession>A0A1M5PL26</accession>
<sequence>MNVKLVRTIQFLALLTAIASVWLSEFSSIKGAILLTLPFCTFFATIKPTDTRDIINIAAFVFLALAAISAVMLFAIEPDAQAAIGVFLLLALQYLISIVFLIAYWRGNGRLGNKSV</sequence>
<evidence type="ECO:0000313" key="2">
    <source>
        <dbReference type="EMBL" id="SHH02485.1"/>
    </source>
</evidence>
<keyword evidence="3" id="KW-1185">Reference proteome</keyword>
<dbReference type="EMBL" id="FQWD01000006">
    <property type="protein sequence ID" value="SHH02485.1"/>
    <property type="molecule type" value="Genomic_DNA"/>
</dbReference>
<evidence type="ECO:0000313" key="3">
    <source>
        <dbReference type="Proteomes" id="UP000184520"/>
    </source>
</evidence>
<keyword evidence="1" id="KW-0812">Transmembrane</keyword>
<keyword evidence="1" id="KW-1133">Transmembrane helix</keyword>
<dbReference type="Proteomes" id="UP000184520">
    <property type="component" value="Unassembled WGS sequence"/>
</dbReference>
<feature type="transmembrane region" description="Helical" evidence="1">
    <location>
        <begin position="82"/>
        <end position="105"/>
    </location>
</feature>
<evidence type="ECO:0000256" key="1">
    <source>
        <dbReference type="SAM" id="Phobius"/>
    </source>
</evidence>
<gene>
    <name evidence="2" type="ORF">SAMN05216361_3503</name>
</gene>
<dbReference type="AlphaFoldDB" id="A0A1M5PL26"/>
<name>A0A1M5PL26_9ALTE</name>
<dbReference type="RefSeq" id="WP_073324479.1">
    <property type="nucleotide sequence ID" value="NZ_FQWD01000006.1"/>
</dbReference>
<organism evidence="2 3">
    <name type="scientific">Marisediminitalea aggregata</name>
    <dbReference type="NCBI Taxonomy" id="634436"/>
    <lineage>
        <taxon>Bacteria</taxon>
        <taxon>Pseudomonadati</taxon>
        <taxon>Pseudomonadota</taxon>
        <taxon>Gammaproteobacteria</taxon>
        <taxon>Alteromonadales</taxon>
        <taxon>Alteromonadaceae</taxon>
        <taxon>Marisediminitalea</taxon>
    </lineage>
</organism>